<feature type="domain" description="VWFA" evidence="3">
    <location>
        <begin position="6601"/>
        <end position="6724"/>
    </location>
</feature>
<dbReference type="SUPFAM" id="SSF51120">
    <property type="entry name" value="beta-Roll"/>
    <property type="match status" value="1"/>
</dbReference>
<evidence type="ECO:0000313" key="5">
    <source>
        <dbReference type="Proteomes" id="UP000181903"/>
    </source>
</evidence>
<dbReference type="InterPro" id="IPR019960">
    <property type="entry name" value="T1SS_VCA0849"/>
</dbReference>
<dbReference type="RefSeq" id="WP_083362196.1">
    <property type="nucleotide sequence ID" value="NZ_LT629706.1"/>
</dbReference>
<dbReference type="PROSITE" id="PS00330">
    <property type="entry name" value="HEMOLYSIN_CALCIUM"/>
    <property type="match status" value="3"/>
</dbReference>
<evidence type="ECO:0000313" key="4">
    <source>
        <dbReference type="EMBL" id="SDO20099.1"/>
    </source>
</evidence>
<dbReference type="Pfam" id="PF00353">
    <property type="entry name" value="HemolysinCabind"/>
    <property type="match status" value="2"/>
</dbReference>
<dbReference type="SUPFAM" id="SSF53300">
    <property type="entry name" value="vWA-like"/>
    <property type="match status" value="1"/>
</dbReference>
<dbReference type="InterPro" id="IPR041339">
    <property type="entry name" value="Ig-like_bac"/>
</dbReference>
<dbReference type="InterPro" id="IPR001343">
    <property type="entry name" value="Hemolysn_Ca-bd"/>
</dbReference>
<name>A0ABY0RJY0_9PSED</name>
<dbReference type="PROSITE" id="PS50234">
    <property type="entry name" value="VWFA"/>
    <property type="match status" value="1"/>
</dbReference>
<dbReference type="InterPro" id="IPR002035">
    <property type="entry name" value="VWF_A"/>
</dbReference>
<dbReference type="Proteomes" id="UP000181903">
    <property type="component" value="Chromosome I"/>
</dbReference>
<dbReference type="Pfam" id="PF17963">
    <property type="entry name" value="Big_9"/>
    <property type="match status" value="1"/>
</dbReference>
<protein>
    <submittedName>
        <fullName evidence="4">Hemolysin-type calcium-binding repeat-containing protein</fullName>
    </submittedName>
</protein>
<dbReference type="NCBIfam" id="TIGR03661">
    <property type="entry name" value="T1SS_VCA0849"/>
    <property type="match status" value="1"/>
</dbReference>
<evidence type="ECO:0000256" key="2">
    <source>
        <dbReference type="SAM" id="MobiDB-lite"/>
    </source>
</evidence>
<accession>A0ABY0RJY0</accession>
<dbReference type="EMBL" id="LT629706">
    <property type="protein sequence ID" value="SDO20099.1"/>
    <property type="molecule type" value="Genomic_DNA"/>
</dbReference>
<dbReference type="Gene3D" id="2.60.40.1200">
    <property type="match status" value="48"/>
</dbReference>
<organism evidence="4 5">
    <name type="scientific">Pseudomonas poae</name>
    <dbReference type="NCBI Taxonomy" id="200451"/>
    <lineage>
        <taxon>Bacteria</taxon>
        <taxon>Pseudomonadati</taxon>
        <taxon>Pseudomonadota</taxon>
        <taxon>Gammaproteobacteria</taxon>
        <taxon>Pseudomonadales</taxon>
        <taxon>Pseudomonadaceae</taxon>
        <taxon>Pseudomonas</taxon>
    </lineage>
</organism>
<dbReference type="CDD" id="cd00198">
    <property type="entry name" value="vWFA"/>
    <property type="match status" value="1"/>
</dbReference>
<evidence type="ECO:0000256" key="1">
    <source>
        <dbReference type="ARBA" id="ARBA00022837"/>
    </source>
</evidence>
<evidence type="ECO:0000259" key="3">
    <source>
        <dbReference type="PROSITE" id="PS50234"/>
    </source>
</evidence>
<dbReference type="Pfam" id="PF18200">
    <property type="entry name" value="Big_11"/>
    <property type="match status" value="48"/>
</dbReference>
<dbReference type="InterPro" id="IPR011049">
    <property type="entry name" value="Serralysin-like_metalloprot_C"/>
</dbReference>
<feature type="region of interest" description="Disordered" evidence="2">
    <location>
        <begin position="62"/>
        <end position="81"/>
    </location>
</feature>
<reference evidence="4 5" key="1">
    <citation type="submission" date="2016-10" db="EMBL/GenBank/DDBJ databases">
        <authorList>
            <person name="Varghese N."/>
            <person name="Submissions S."/>
        </authorList>
    </citation>
    <scope>NUCLEOTIDE SEQUENCE [LARGE SCALE GENOMIC DNA]</scope>
    <source>
        <strain evidence="4 5">BS2776</strain>
    </source>
</reference>
<dbReference type="InterPro" id="IPR036465">
    <property type="entry name" value="vWFA_dom_sf"/>
</dbReference>
<gene>
    <name evidence="4" type="ORF">SAMN04490208_2924</name>
</gene>
<dbReference type="InterPro" id="IPR040853">
    <property type="entry name" value="RapA2_cadherin-like"/>
</dbReference>
<feature type="compositionally biased region" description="Low complexity" evidence="2">
    <location>
        <begin position="65"/>
        <end position="81"/>
    </location>
</feature>
<dbReference type="SMART" id="SM00327">
    <property type="entry name" value="VWA"/>
    <property type="match status" value="1"/>
</dbReference>
<dbReference type="PRINTS" id="PR00313">
    <property type="entry name" value="CABNDNGRPT"/>
</dbReference>
<keyword evidence="5" id="KW-1185">Reference proteome</keyword>
<keyword evidence="1" id="KW-0106">Calcium</keyword>
<sequence>MSSVAVVKSIVGQVFAVSPEGIRRLLVEGDRLFAGEQVDTGPAGAVSLELADGRVIDLGRDSQWSADAPDSSTDLSAATAQAAPSVAELQQAIAAGADPTQDLEATAAGPSAAGADGAVGGGHSFVVLDATAGVVDPTIGYPTNGLNAADAGAAPLTAGNTNNGATAQNVTVTLTATPTITEAGGVVVYTAFVTQAPTADLTVTLSNGLAVVITAGQTSGALNVTFAGNDTPYLDASSISATIAGTSGGGNVVVTTDPTPAVTQVNDTIDTTTVTLTAAASVDEGGKIVYTATVTNAAQTDVTVTLSNNTTITIEAGKTTGTVSVDTPANLADGKDLTVSASITAASGGNYENLAINPQAATTTVVAVDNPSVLVADTATLAEDGVASGNVLSNDSDIDNVLSVATFNVGGTTFNAGQTATIAGVGNITIGADGAYTFTPIKDFNGDVPQIGYTTNTGSSSTLNMNVVAVDDASVLKADTSTVQEDNVATGNVLSNDVDVDNVLSVATFSVNGTTYNAGQTATIVGVGSVTIGADGAYVFTPVKDFNGDVQQIGYTTNTGLSSTLDVKIDAVDDASVLKADTGSTLEDNVATGNVLSNDVDVDNVLSVATFSVNGTSYNAGQTAVISGVGSITIGADGAYVFTPVKDFNGDVPQIGYTTNTGSSSTLDVKIDAVDDASVLKADTGSALEDNVATGNVLSNDVDVDNVLTVATFNVGGTTYNAGQTAVIAGVGSITIGADGAYAFTPVKDFNGDVPQIGYTTNTGSSSTLDVKIDAVDDASVLKADTGSALEDNVATGNVLSNDVDVDNTLTVATFSVGGTSYAAGQIAVIAGVGSITIGADGAYAFTPVKDFNGDVPQIGYTTNTGSSSTLDVKIDAVDDASVLKADTGSALEDNVATGNVLSNDVDVDNTLTVATFNVGGTTYNAGQTATIAGVGSISIGADGAYAFTPVKDFNGDVPQIGYTTNTGSSSTLDVKIDAVDDASVLKADTGSALEDNVATGNVLSNDVDVDNTLTVATFNVGGTTYNAGQTATIAGVGSITIGADGAYAFTPVKDFNGDVPQIGYTTNTGSSSTLDVKIGAVDDASVLKADTGSALEDNVATGNVLSNDVDVDNTLTVATFNVGGTTYNAGQTATIAGVGSITIGADGAYAFTPVKDFNGDVPQIGYTTNTGSSSTLDVKIDAVDDASVLKADTGSALEDNVATGNVLSNDVDVDNVLSVATFSVNGTSYNAGQTAVIAGVGSITIGADGAYAFTPVKDFNGDVPQIGYTTNTGSSSTLDVKIDAVDDASVLKADTGSALEDNVATGNVLSNDVDVDNTLTVATFSVAGTSYAAGQIAVIAGVGSITIGADGAYAFTPVKDFNGDVPQIGYTTNTGSSSTLDVKIDAVDDASVLKADTGSALEDNVATGNVLSNDVDVDNVLTVATFSVGGTTYNAGQTANIAGIGSITIGTDGAYAFTPVKDFNGDVPQIGYTTNTGSSSTLDVKIDAVDDASVLKADTGNALEDNVATGNVLSNDVDVDNTLTVATFNVGGTTYNAGQTATIAGVGAITIGADGAYAFTPVKDFNGDVPQIGYTTNTGSSSTLDVKIDAVDDASVLKADTGSALEDNVATGNVLSNDVDVDNVLTVATFSVGGTTYNAGQTATIAGVGSITIGADGAYAFTPVKDFNGDVPQIGYTTNTGSSSTLDVKIDAVDDASVLKADTGSALEDNVATGNVLSNDVDVDNVLSVATFSVNGTSYNAGQTATIAGVGSITIGADGAYAFTPVKDFNGDVPQIGYTTNTGSSSTLDVKIDAVDDASVLKADTGSALEDNVATGNVLSNDVDVDNVLTVATFSVNGTSYNAGQTAVIAGVGSITIGADGAYAFTPVKDFNGDVPQIGYTTNTGSSSTLDVKIDAVDDASVLKADTGSALEDNVATGNVLSNDVDVDNTLTVATFNVGGATYNAGQTATIAGVGSITIGADGAYAFTPVKDFNGDVPQIGYTTNTGSSSTLDVKIDAVDDASVLKADTGSALEDNVATGNVLSNDVDVDNTLTVATFNVGGTNYAAGQTAVIAGVGSITIGADGAYAFTPVKDFNGDVPQIGYTTNTGSSSTLNVKIDAVDDASVLKADTSSALEDNVATGNVLSNDVDVDNVLSVATFSVNGTSYNAGQTAVIAGVGSITIGVDGAYAFTPVKDFNGDVPQIGYTTNTGSSSTLDVKIDAVDDASVLKADTGSALEDNVATGNVLSNDVDVDNVLSVATFNVGGTTYNAGQTATIAGVGSITIGTDGAYTFTPVKDFNGDVPQIGYTTNTGSSSTLDVKIDAVDDASVLKADTGNALEDNVATGNVLSNDVDVDSALTVATFNVGGTTYNAGQTATIAGVGSITIGTDGAYTFTPVKDFNGDVPQIGYTTNTGSSSTLDVKIDAVDDASVLKADTGSALEDNVATGNVLSNDVDVDNTLTVVTFNVGGTSYAAGQIAVIAGVGSITIGADGAYAFTPVKDFNGDVPQIGYTTNTGSSSTLNVKIDAVDDASVLKADTGSALEDNVATGNVLSNDVDVDNTLTVATFNVGGTNYAAGQTAVIAGVGSITIGADGAYAFTPVKDFNGDVPQIGYTTNTGSSSTLDVKIDAVDDASVLKADTGSALEDNVATGNVLSNDVDVDNVLSVATFSVNGTSYNAGQTAVIAGVGSITIGADGAYAFTPVKDFNGDVPQIGYTTNTGSSSTLDVKIDAVDDASVLKADTGSALEDNVATGNVLSNDFDVDNTLTVATFNVGGTTYNAGQTAVIAGVGSITIGSDGAYAFTPVKDFNGDVPQIGYTTNTGSSSTLDVKIDAVDDASVLKADTGSALEDNVATGNVLSNDVDVDNTLTVATFNVGGTTYNAGQTATIAGVGAITIGADGAYAFTPVKDFNGDVPQIGYTTNTGSSSTLDVKIDAVDDASVLKADTGSALEDNVATGNVLSNDVDVDNVLTVATFSVNGTSYNAGQTAVIAGVGSITIGTDGAYTFTPVKDFNGDVPQIGYTTNTGSSSTLDVKIDAVDDASVLKADTGSALEDNVATGNVLSNDVDVDNVLSVATFSVNGTSYNAGQTAVIAGVGSITIGADGAYAFTPVKDFNGDVPQIGYTTNTGSSSTLDVKIDAVDDASVLKADTGSALEDNVATGNVLSNDVDVDNTLTVATFNVGGTTYNAGQTATIAGVGSITIGADGAYAFTPVKDFNGDVPQIGYTTNTGSSSTLDVKIDAVDDASVLKADTGSALEDNVATGNVLSNDVDVDNTLTVATFNVGGTNYAAGQTAVIAGVGSITIGADGAYVFTPVKDFNGDVPQIGYTTNTGSSSTLDVKIDAVDDASVLKADTGSALEDNVATGNVLSNDVDIDNTLTVATFNVGGTTYNAGQTATIAGVGAITIGADGAYAFTPVKDFNGDVPQIGYTTNTGSSSTLDVKIDAVDDASVLKADNGSALEDNVATGNVLSNDVDVDNVLSVATFSVNGTSYNAGQTAVIAGVGSITIGADGAYAFTPVKDFNGDVPQIGYTTNTGSSSTLDVKIDAVDDASVLKADTGSALEDNVATGNVLSNDVDVDNTLTVATFNVGGTNYAAGQTAVIAGVGSITIGADGAYVFTPVKDFNGDVPQIGYTTNTGSSSTLDVKIDAVDDASILKADTGSALEDNVATGNVLSNDVDVDNVLSVATFSVNGTSYNAGQTATIAGVGSITIGTDGAYTFTPVKDFNGDVPQIGYTTNTGSSSTLDVKIDAVDDASVLKADTGSALEDNVATGNVLSNDVDVDNTLTVATFNVGGTTYNAGQTATIAGVGAITIGADGAYAFTPVKDFNGDVPQIGYTTNTGSSSTLDVKIDAVDDASVLKADTGSAQEDNVATGNVLSNDVDVDNILTVATFNVGGTTYNAGQTATIASVGSITIGTDGAYAFTPVKDFNGDVPQIGYTTNTGSSSTLDVKIDAVDDASVLKADTGSALEDNVATGNVLSNDVDVDNVLSVATFSVNGTSYNAGQTAVIAGVGSITIGADGAYAFTPVKDFNGDVPQIGYTTNTGSSSTLDVKIDAVDDASVLKADTGSALEDNVATGNVLSNDVDVDNVLSVATFNVGGTTYNAGQTAVIAGVGSITIGADGAYAFTPVKDFNGDVPQIGYTTNTGSSSTLDVKIDAVDDASVLKADTGSALEDNVATGNVLSNDVDVDNTLTVATFNVGGTNYAAGQTAVIAGVGSITIGADGAYAFTPVKDFNGDVPQIGYTTNTGSSSTLDVKIEAVDDASVLKADTGSALEDNVATGNVLSNDVDVDNVLSVATFNVGGTTYNAGQTAVIAGVGSITIGADGAYAFTPVKDFNGDVPQIGYTTNTGSSSTLDVKIDAVDDASVLKADAGSALEDNVATGNVLSNDVDVDNVLTVATFNVGGTTYNAGQTATIAGVGAITIGADGAYAFTPVKDFNGDVPQIGYTTNTGSSSTLDVKIDAVDDASVLKADTGSALEDNVATGNVLSNDVDVDNVLSVATFSVNGTSYNAGQTAVIAGVGSISIGADGAYAFTPVKDFNGDVPQIGYTTNTGSSSTLDVKIDAVDDASVLKADTGSAQEDNVATGNVLSNDVDVDNILTVATFNVGGTTYNAGQTATIAGVGSINIGTDGAYAFTPVKDFNGDVPQIGYTTNTGSSSTLDVKIDAVDDASVLKADTGSALEDNVATGNVLSNDLDVDNVLTVATFNVGGTSYAAGQTAVIAGVGSITIGADGAYVFTPVKDFNGDVPQISYTTNTGSSSTLDVKIDAVDDASVLKADTGSALEDNVATGNVLSNDVDVDNVLTVATFSVGGTTYNAGQTANIAGVGSITIGTDGAYTFTPVKDFNGDVPQIGYTTNTGSSSTLDVKIDAVDDASVLKADTGSALEDNVATGNVLSNDVDVDNTLTVATFNVGGTNYAAGQTAVIAGVGSITIGADGAYAFTPVKDFNGDVPQIGYTTNTGSSSTLDVKIDAVDDASVLKADTGSALEDNVATGNVLSNDVDVDNVLTVATFNVGGTNYAAGQTAVIAGVGSITIGADGAYAFTPVKDFNGDVPQIGYTTNTGSSSTLDVKIDAVDDASVLKADTGSALEDNVATGNVLSNDVDVDNVLTVATFSVGGTTYNAGQTATIAGVGSITIGADGAYAFTPVKDFNGDVPQIGYTTNTGSSSTLDVKIDAVDDASVLKADTGSALEDNVATGNVLSNDSDVDNVLSVATFSVGTASYAAGQTAVITGVGSITISANGAYTFTPVKDFNGDVPQIGYTTNTGSSSTLNVNMVAVNDAPVAIATTATGTEDPTSGIAVKLSATDVDGLANVKSFSVGTPSNGTFYTDAAMTTKVTGPITASNGEATVYFKPATDFNGTVKFTYTATDSGNADGSNVLTSPAVNGTITVTPVNDAPVAIATTATGAEDPTSGIAVKLSATDVDGLANVKSFSVGTPSNGTFYTDAAMTTKVTGPITASNGEATVYFKPATDFNGTVKFTYTATDSGNADGSNVLTSPAVNGTITVTPVNDAPVAIATTATGTEDPTSGIAVKLSATDVDGLANVKSFSVGTPSNGTFYTDAAMTTKVTGPITASNGEATVYFKPATDFNGTVKFTYTATDSGNADGSNVLTSPAVNGTITVTPVNDAPVAIATTATGTEDPSSGIAVKLSATDVDGLANVKSFSVGTPSNGTFYTDAAMTTKVTGPITASNGEATVYFKPATDFNGTVKFTYTATDSGNADGSNVLTSPAVNGTITVTPVNDAPVAIATTATGTEDPTSGIAVKLSATDVDGLANVKTFSVGTPSNGTFYTDAAMTTKVTGPITASNGEATVYFKPATDFSGTVNFTYTATDSGNADGSNVLTSPAVNGTITVTPVNDAPVAIATTATGTEDPTSGIAVKLSATDVDGLANVKTFSVGTPSNGTFYTDAAMTTKVTGPITASNGEATVYFKPATDFNGTVNFTYTATDSGNADGSNVLTSSAVNGTITITPVNDAPTATNGNIASNEDTPVELTWATFGVNDVDSANPKVVFTSLPAGAIEYKVNGVWTQLTTADLKTDTSAGKAFSQADFDSHNVRYTPVANESGDNSFGGTGVGNKQSDYTQLKFQAYDGSLYSDTKIITVDIHPVTDVPVVSLSQYGAVPTGLTLQTWTGGTLAKDLGTNGNGVAQSSDLIRVIDAKTAATAVSTGVVSSVSNSNVVEGTATKVSGLIYLEAGKSYNFTGTADDSLAITVGGKLVASETWSKQGGAITGTAYTPTESGYYTLDIYHYNQAGAGNYDINVSINNGPSMSLGNSGVQTYTGVDALKAAGAVLGDSHVVNGEGYYTGYVYNRGLEDTTIKVAPITTTFVDNDGSESHKVEISGLPAGTVITDGTSGHSFTSTGATAFYDVSTWNLKTLTVTPFKDSTASFDLTVKATATELSTGVAEVTTGKVSIVVTAVNDAPTLDLSTADGAVATGFAATYNERSTSGVAITGSVAIGDVDSSQMQSASITLKNASAGDQLTSGLVAVGGTYKGITLTSVGTDVSGKIMLSLSGAADAATYKALLESFQYSSTSKYPATGDRTIEVSVMDNEGGNSLSSSIATSTITVTPQAYLVTEGTGVADVVNLSSSSVNNVVVGDKAGVVTQGSNYNIAFLVDTSGSIGTTAMDSIKNQLASVFNTLIANAGNKDSGVVKVLLVDFDTRIESQVSVNLADKDAAKAALQAVLTQMTSNSSDMTNYQDAFNAATNWFKSSDATSNKGATNLTYFITDGSPNVFTEVHGNPYLGTTSSFWGSDVYFDSVVNSSNYVLGQGNAVYTTINGWSRMIVDGNGKVYSYNGWGQAIYEGTVVANAKGGFDVAAVYQDDDTALANAKAAYANLVNAVDSKVVVEAIGLGSSIDTTVLKQFDTDKVVATIDTAKLADAITGHTADAGADNLTGGSANDILFGDLITYKGQEGSAALKAFAAEKLATTVDHIDDRTLHQYITEHVQDIGALANASNIYGTKDGNDTLIGNAGNDILFGQGGNDSLSGGAGNDILVGGKGDDVLSGGAGADTFVWLKGDTNTSGGFDRITDFKHGEGDKLDLSDLLQGNNDNNLSNYLKLTTDASGTSTLSVSSAGTFTASGGGTADVTIKVDGASWGNGSAAINNLIAGGDLTVKHHD</sequence>
<dbReference type="Pfam" id="PF17803">
    <property type="entry name" value="Cadherin_4"/>
    <property type="match status" value="6"/>
</dbReference>
<dbReference type="InterPro" id="IPR018511">
    <property type="entry name" value="Hemolysin-typ_Ca-bd_CS"/>
</dbReference>
<proteinExistence type="predicted"/>